<proteinExistence type="predicted"/>
<dbReference type="Proteomes" id="UP000481033">
    <property type="component" value="Unassembled WGS sequence"/>
</dbReference>
<evidence type="ECO:0000313" key="1">
    <source>
        <dbReference type="EMBL" id="NEZ61016.1"/>
    </source>
</evidence>
<name>A0A6M0RXY2_9CYAN</name>
<dbReference type="EMBL" id="QXHD01000004">
    <property type="protein sequence ID" value="NEZ61016.1"/>
    <property type="molecule type" value="Genomic_DNA"/>
</dbReference>
<keyword evidence="2" id="KW-1185">Reference proteome</keyword>
<organism evidence="1 2">
    <name type="scientific">Adonisia turfae CCMR0081</name>
    <dbReference type="NCBI Taxonomy" id="2292702"/>
    <lineage>
        <taxon>Bacteria</taxon>
        <taxon>Bacillati</taxon>
        <taxon>Cyanobacteriota</taxon>
        <taxon>Adonisia</taxon>
        <taxon>Adonisia turfae</taxon>
    </lineage>
</organism>
<accession>A0A6M0RXY2</accession>
<sequence length="187" mass="19354">MKPAKPIGIFICALFAIGGMGMLLNTLLPAGSAKETTAVLQAATAQNNASAAEKTAPPTDIPVGSPTVLTAEAEPAPESVCMAALQQYLTYIDARAHYLLRAGQTQGDVARFLAGRDQAVIGELATLAAKTGTFQGNPDHFAQLTTLAAERQAVALASHLQQQPAADSPSKTSLSGGVKTYDFNLQC</sequence>
<evidence type="ECO:0000313" key="2">
    <source>
        <dbReference type="Proteomes" id="UP000481033"/>
    </source>
</evidence>
<comment type="caution">
    <text evidence="1">The sequence shown here is derived from an EMBL/GenBank/DDBJ whole genome shotgun (WGS) entry which is preliminary data.</text>
</comment>
<reference evidence="1 2" key="1">
    <citation type="journal article" date="2020" name="Microb. Ecol.">
        <title>Ecogenomics of the Marine Benthic Filamentous Cyanobacterium Adonisia.</title>
        <authorList>
            <person name="Walter J.M."/>
            <person name="Coutinho F.H."/>
            <person name="Leomil L."/>
            <person name="Hargreaves P.I."/>
            <person name="Campeao M.E."/>
            <person name="Vieira V.V."/>
            <person name="Silva B.S."/>
            <person name="Fistarol G.O."/>
            <person name="Salomon P.S."/>
            <person name="Sawabe T."/>
            <person name="Mino S."/>
            <person name="Hosokawa M."/>
            <person name="Miyashita H."/>
            <person name="Maruyama F."/>
            <person name="van Verk M.C."/>
            <person name="Dutilh B.E."/>
            <person name="Thompson C.C."/>
            <person name="Thompson F.L."/>
        </authorList>
    </citation>
    <scope>NUCLEOTIDE SEQUENCE [LARGE SCALE GENOMIC DNA]</scope>
    <source>
        <strain evidence="1 2">CCMR0081</strain>
    </source>
</reference>
<dbReference type="RefSeq" id="WP_163703268.1">
    <property type="nucleotide sequence ID" value="NZ_QXHD01000004.1"/>
</dbReference>
<gene>
    <name evidence="1" type="ORF">DXZ20_36360</name>
</gene>
<dbReference type="AlphaFoldDB" id="A0A6M0RXY2"/>
<protein>
    <submittedName>
        <fullName evidence="1">Uncharacterized protein</fullName>
    </submittedName>
</protein>